<comment type="caution">
    <text evidence="15">The sequence shown here is derived from an EMBL/GenBank/DDBJ whole genome shotgun (WGS) entry which is preliminary data.</text>
</comment>
<dbReference type="InterPro" id="IPR000014">
    <property type="entry name" value="PAS"/>
</dbReference>
<dbReference type="CDD" id="cd00082">
    <property type="entry name" value="HisKA"/>
    <property type="match status" value="1"/>
</dbReference>
<evidence type="ECO:0000313" key="15">
    <source>
        <dbReference type="EMBL" id="KUK46946.1"/>
    </source>
</evidence>
<evidence type="ECO:0000259" key="13">
    <source>
        <dbReference type="PROSITE" id="PS50109"/>
    </source>
</evidence>
<dbReference type="SMART" id="SM00388">
    <property type="entry name" value="HisKA"/>
    <property type="match status" value="1"/>
</dbReference>
<dbReference type="PATRIC" id="fig|167964.4.peg.493"/>
<evidence type="ECO:0000256" key="10">
    <source>
        <dbReference type="ARBA" id="ARBA00023012"/>
    </source>
</evidence>
<evidence type="ECO:0000256" key="6">
    <source>
        <dbReference type="ARBA" id="ARBA00022679"/>
    </source>
</evidence>
<dbReference type="EC" id="2.7.13.3" evidence="3"/>
<proteinExistence type="predicted"/>
<dbReference type="SUPFAM" id="SSF47384">
    <property type="entry name" value="Homodimeric domain of signal transducing histidine kinase"/>
    <property type="match status" value="1"/>
</dbReference>
<organism evidence="15 16">
    <name type="scientific">Anaerolinea thermophila</name>
    <dbReference type="NCBI Taxonomy" id="167964"/>
    <lineage>
        <taxon>Bacteria</taxon>
        <taxon>Bacillati</taxon>
        <taxon>Chloroflexota</taxon>
        <taxon>Anaerolineae</taxon>
        <taxon>Anaerolineales</taxon>
        <taxon>Anaerolineaceae</taxon>
        <taxon>Anaerolinea</taxon>
    </lineage>
</organism>
<keyword evidence="11 12" id="KW-0472">Membrane</keyword>
<keyword evidence="10" id="KW-0902">Two-component regulatory system</keyword>
<dbReference type="GO" id="GO:0006355">
    <property type="term" value="P:regulation of DNA-templated transcription"/>
    <property type="evidence" value="ECO:0007669"/>
    <property type="project" value="InterPro"/>
</dbReference>
<dbReference type="Gene3D" id="1.10.287.130">
    <property type="match status" value="1"/>
</dbReference>
<dbReference type="InterPro" id="IPR004358">
    <property type="entry name" value="Sig_transdc_His_kin-like_C"/>
</dbReference>
<evidence type="ECO:0000256" key="3">
    <source>
        <dbReference type="ARBA" id="ARBA00012438"/>
    </source>
</evidence>
<dbReference type="InterPro" id="IPR003661">
    <property type="entry name" value="HisK_dim/P_dom"/>
</dbReference>
<dbReference type="SMART" id="SM00387">
    <property type="entry name" value="HATPase_c"/>
    <property type="match status" value="1"/>
</dbReference>
<feature type="transmembrane region" description="Helical" evidence="12">
    <location>
        <begin position="44"/>
        <end position="62"/>
    </location>
</feature>
<sequence>MLPFFWRFFLSFIFITAISLTIFSTWVDPNSTFKELLSARLPDLLLLLLGEAGLAGLLTVLMRNPIYNLRRYLSGSNTDKTLRRIEKRPDEIGALAKALSKYTAQSNATIDDLMAQQRYLATILENLNDGICIVDRQGSVRVINQATKRMFQIPESAVSGQTLIETIRHHKVLELWQNCQTSGIQQTAQLETSMDRNYLQCIATPLKPYEEGNILLLFQDVTRLHQLEIVRRDFVSNVSHELRTPLTSLKLITETLSDGAMDDPPAQQRFLKQMETEIDNLTQLVQELLELSRIESGLVPLQKTAVDPCAFINETAARMQVQAERAGLTFTWDCSSNLPSISADTARLGQVLINLIHNAIKFTPPGGEIHVSVRKEKETVIFSVKDTGVGIPQKDIDRIFERFYKTDRSRSKSGTGLGLSIARHLVEAHDGKLWVESTVGKGSTFSFSLPIK</sequence>
<dbReference type="InterPro" id="IPR013767">
    <property type="entry name" value="PAS_fold"/>
</dbReference>
<dbReference type="CDD" id="cd00130">
    <property type="entry name" value="PAS"/>
    <property type="match status" value="1"/>
</dbReference>
<dbReference type="Gene3D" id="3.30.565.10">
    <property type="entry name" value="Histidine kinase-like ATPase, C-terminal domain"/>
    <property type="match status" value="1"/>
</dbReference>
<evidence type="ECO:0000259" key="14">
    <source>
        <dbReference type="PROSITE" id="PS50112"/>
    </source>
</evidence>
<keyword evidence="8 15" id="KW-0418">Kinase</keyword>
<dbReference type="InterPro" id="IPR035965">
    <property type="entry name" value="PAS-like_dom_sf"/>
</dbReference>
<evidence type="ECO:0000256" key="5">
    <source>
        <dbReference type="ARBA" id="ARBA00022553"/>
    </source>
</evidence>
<feature type="domain" description="PAS" evidence="14">
    <location>
        <begin position="116"/>
        <end position="197"/>
    </location>
</feature>
<dbReference type="GO" id="GO:0005524">
    <property type="term" value="F:ATP binding"/>
    <property type="evidence" value="ECO:0007669"/>
    <property type="project" value="UniProtKB-KW"/>
</dbReference>
<evidence type="ECO:0000256" key="11">
    <source>
        <dbReference type="ARBA" id="ARBA00023136"/>
    </source>
</evidence>
<dbReference type="FunFam" id="3.30.565.10:FF:000006">
    <property type="entry name" value="Sensor histidine kinase WalK"/>
    <property type="match status" value="1"/>
</dbReference>
<evidence type="ECO:0000256" key="2">
    <source>
        <dbReference type="ARBA" id="ARBA00004236"/>
    </source>
</evidence>
<dbReference type="GO" id="GO:0004721">
    <property type="term" value="F:phosphoprotein phosphatase activity"/>
    <property type="evidence" value="ECO:0007669"/>
    <property type="project" value="TreeGrafter"/>
</dbReference>
<keyword evidence="5" id="KW-0597">Phosphoprotein</keyword>
<dbReference type="PRINTS" id="PR00344">
    <property type="entry name" value="BCTRLSENSOR"/>
</dbReference>
<keyword evidence="7" id="KW-0547">Nucleotide-binding</keyword>
<dbReference type="FunFam" id="1.10.287.130:FF:000008">
    <property type="entry name" value="Two-component sensor histidine kinase"/>
    <property type="match status" value="1"/>
</dbReference>
<gene>
    <name evidence="15" type="ORF">XD73_0143</name>
</gene>
<dbReference type="PROSITE" id="PS50109">
    <property type="entry name" value="HIS_KIN"/>
    <property type="match status" value="1"/>
</dbReference>
<reference evidence="15 16" key="1">
    <citation type="journal article" date="2015" name="MBio">
        <title>Genome-Resolved Metagenomic Analysis Reveals Roles for Candidate Phyla and Other Microbial Community Members in Biogeochemical Transformations in Oil Reservoirs.</title>
        <authorList>
            <person name="Hu P."/>
            <person name="Tom L."/>
            <person name="Singh A."/>
            <person name="Thomas B.C."/>
            <person name="Baker B.J."/>
            <person name="Piceno Y.M."/>
            <person name="Andersen G.L."/>
            <person name="Banfield J.F."/>
        </authorList>
    </citation>
    <scope>NUCLEOTIDE SEQUENCE [LARGE SCALE GENOMIC DNA]</scope>
    <source>
        <strain evidence="15">46_16</strain>
    </source>
</reference>
<feature type="transmembrane region" description="Helical" evidence="12">
    <location>
        <begin position="5"/>
        <end position="24"/>
    </location>
</feature>
<comment type="catalytic activity">
    <reaction evidence="1">
        <text>ATP + protein L-histidine = ADP + protein N-phospho-L-histidine.</text>
        <dbReference type="EC" id="2.7.13.3"/>
    </reaction>
</comment>
<dbReference type="SUPFAM" id="SSF55874">
    <property type="entry name" value="ATPase domain of HSP90 chaperone/DNA topoisomerase II/histidine kinase"/>
    <property type="match status" value="1"/>
</dbReference>
<dbReference type="GO" id="GO:0005886">
    <property type="term" value="C:plasma membrane"/>
    <property type="evidence" value="ECO:0007669"/>
    <property type="project" value="UniProtKB-SubCell"/>
</dbReference>
<dbReference type="CDD" id="cd00075">
    <property type="entry name" value="HATPase"/>
    <property type="match status" value="1"/>
</dbReference>
<evidence type="ECO:0000256" key="1">
    <source>
        <dbReference type="ARBA" id="ARBA00000085"/>
    </source>
</evidence>
<dbReference type="InterPro" id="IPR005467">
    <property type="entry name" value="His_kinase_dom"/>
</dbReference>
<dbReference type="Gene3D" id="3.30.450.20">
    <property type="entry name" value="PAS domain"/>
    <property type="match status" value="1"/>
</dbReference>
<comment type="subcellular location">
    <subcellularLocation>
        <location evidence="2">Cell membrane</location>
    </subcellularLocation>
</comment>
<keyword evidence="12" id="KW-1133">Transmembrane helix</keyword>
<evidence type="ECO:0000313" key="16">
    <source>
        <dbReference type="Proteomes" id="UP000064249"/>
    </source>
</evidence>
<accession>A0A124FN67</accession>
<keyword evidence="4" id="KW-1003">Cell membrane</keyword>
<dbReference type="PANTHER" id="PTHR45453">
    <property type="entry name" value="PHOSPHATE REGULON SENSOR PROTEIN PHOR"/>
    <property type="match status" value="1"/>
</dbReference>
<dbReference type="Pfam" id="PF00989">
    <property type="entry name" value="PAS"/>
    <property type="match status" value="1"/>
</dbReference>
<dbReference type="PANTHER" id="PTHR45453:SF1">
    <property type="entry name" value="PHOSPHATE REGULON SENSOR PROTEIN PHOR"/>
    <property type="match status" value="1"/>
</dbReference>
<dbReference type="PROSITE" id="PS50112">
    <property type="entry name" value="PAS"/>
    <property type="match status" value="1"/>
</dbReference>
<feature type="domain" description="Histidine kinase" evidence="13">
    <location>
        <begin position="237"/>
        <end position="452"/>
    </location>
</feature>
<dbReference type="InterPro" id="IPR036097">
    <property type="entry name" value="HisK_dim/P_sf"/>
</dbReference>
<evidence type="ECO:0000256" key="8">
    <source>
        <dbReference type="ARBA" id="ARBA00022777"/>
    </source>
</evidence>
<dbReference type="InterPro" id="IPR050351">
    <property type="entry name" value="BphY/WalK/GraS-like"/>
</dbReference>
<protein>
    <recommendedName>
        <fullName evidence="3">histidine kinase</fullName>
        <ecNumber evidence="3">2.7.13.3</ecNumber>
    </recommendedName>
</protein>
<dbReference type="SMART" id="SM00091">
    <property type="entry name" value="PAS"/>
    <property type="match status" value="1"/>
</dbReference>
<dbReference type="InterPro" id="IPR003594">
    <property type="entry name" value="HATPase_dom"/>
</dbReference>
<dbReference type="GO" id="GO:0000155">
    <property type="term" value="F:phosphorelay sensor kinase activity"/>
    <property type="evidence" value="ECO:0007669"/>
    <property type="project" value="InterPro"/>
</dbReference>
<keyword evidence="6" id="KW-0808">Transferase</keyword>
<evidence type="ECO:0000256" key="12">
    <source>
        <dbReference type="SAM" id="Phobius"/>
    </source>
</evidence>
<dbReference type="AlphaFoldDB" id="A0A124FN67"/>
<dbReference type="GO" id="GO:0016036">
    <property type="term" value="P:cellular response to phosphate starvation"/>
    <property type="evidence" value="ECO:0007669"/>
    <property type="project" value="TreeGrafter"/>
</dbReference>
<keyword evidence="12" id="KW-0812">Transmembrane</keyword>
<dbReference type="InterPro" id="IPR036890">
    <property type="entry name" value="HATPase_C_sf"/>
</dbReference>
<dbReference type="SUPFAM" id="SSF55785">
    <property type="entry name" value="PYP-like sensor domain (PAS domain)"/>
    <property type="match status" value="1"/>
</dbReference>
<dbReference type="Pfam" id="PF00512">
    <property type="entry name" value="HisKA"/>
    <property type="match status" value="1"/>
</dbReference>
<keyword evidence="9" id="KW-0067">ATP-binding</keyword>
<evidence type="ECO:0000256" key="4">
    <source>
        <dbReference type="ARBA" id="ARBA00022475"/>
    </source>
</evidence>
<dbReference type="Pfam" id="PF02518">
    <property type="entry name" value="HATPase_c"/>
    <property type="match status" value="1"/>
</dbReference>
<dbReference type="EMBL" id="LGFU01000003">
    <property type="protein sequence ID" value="KUK46946.1"/>
    <property type="molecule type" value="Genomic_DNA"/>
</dbReference>
<evidence type="ECO:0000256" key="7">
    <source>
        <dbReference type="ARBA" id="ARBA00022741"/>
    </source>
</evidence>
<evidence type="ECO:0000256" key="9">
    <source>
        <dbReference type="ARBA" id="ARBA00022840"/>
    </source>
</evidence>
<name>A0A124FN67_9CHLR</name>
<dbReference type="Proteomes" id="UP000064249">
    <property type="component" value="Unassembled WGS sequence"/>
</dbReference>